<gene>
    <name evidence="2" type="ORF">CLOSYM_01128</name>
</gene>
<evidence type="ECO:0000313" key="2">
    <source>
        <dbReference type="EMBL" id="ERI79073.1"/>
    </source>
</evidence>
<dbReference type="AlphaFoldDB" id="A0ABC9U0W2"/>
<sequence length="40" mass="4397">MTANTNRNQVKNETVYTGLQGMGISNRDTHSLYSVEGGDH</sequence>
<accession>A0ABC9U0W2</accession>
<name>A0ABC9U0W2_CLOSY</name>
<evidence type="ECO:0000256" key="1">
    <source>
        <dbReference type="SAM" id="MobiDB-lite"/>
    </source>
</evidence>
<feature type="region of interest" description="Disordered" evidence="1">
    <location>
        <begin position="21"/>
        <end position="40"/>
    </location>
</feature>
<dbReference type="EMBL" id="AWSU01000092">
    <property type="protein sequence ID" value="ERI79073.1"/>
    <property type="molecule type" value="Genomic_DNA"/>
</dbReference>
<reference evidence="2 3" key="1">
    <citation type="submission" date="2013-07" db="EMBL/GenBank/DDBJ databases">
        <authorList>
            <person name="Weinstock G."/>
            <person name="Sodergren E."/>
            <person name="Wylie T."/>
            <person name="Fulton L."/>
            <person name="Fulton R."/>
            <person name="Fronick C."/>
            <person name="O'Laughlin M."/>
            <person name="Godfrey J."/>
            <person name="Miner T."/>
            <person name="Herter B."/>
            <person name="Appelbaum E."/>
            <person name="Cordes M."/>
            <person name="Lek S."/>
            <person name="Wollam A."/>
            <person name="Pepin K.H."/>
            <person name="Palsikar V.B."/>
            <person name="Mitreva M."/>
            <person name="Wilson R.K."/>
        </authorList>
    </citation>
    <scope>NUCLEOTIDE SEQUENCE [LARGE SCALE GENOMIC DNA]</scope>
    <source>
        <strain evidence="2 3">ATCC 14940</strain>
    </source>
</reference>
<organism evidence="2 3">
    <name type="scientific">[Clostridium] symbiosum ATCC 14940</name>
    <dbReference type="NCBI Taxonomy" id="411472"/>
    <lineage>
        <taxon>Bacteria</taxon>
        <taxon>Bacillati</taxon>
        <taxon>Bacillota</taxon>
        <taxon>Clostridia</taxon>
        <taxon>Lachnospirales</taxon>
        <taxon>Lachnospiraceae</taxon>
        <taxon>Otoolea</taxon>
    </lineage>
</organism>
<dbReference type="Proteomes" id="UP000016491">
    <property type="component" value="Unassembled WGS sequence"/>
</dbReference>
<evidence type="ECO:0000313" key="3">
    <source>
        <dbReference type="Proteomes" id="UP000016491"/>
    </source>
</evidence>
<comment type="caution">
    <text evidence="2">The sequence shown here is derived from an EMBL/GenBank/DDBJ whole genome shotgun (WGS) entry which is preliminary data.</text>
</comment>
<protein>
    <submittedName>
        <fullName evidence="2">Uncharacterized protein</fullName>
    </submittedName>
</protein>
<proteinExistence type="predicted"/>